<feature type="compositionally biased region" description="Basic and acidic residues" evidence="1">
    <location>
        <begin position="118"/>
        <end position="129"/>
    </location>
</feature>
<gene>
    <name evidence="2" type="ORF">ZHAS_00021843</name>
</gene>
<protein>
    <submittedName>
        <fullName evidence="2 3">Uncharacterized protein</fullName>
    </submittedName>
</protein>
<organism evidence="2">
    <name type="scientific">Anopheles sinensis</name>
    <name type="common">Mosquito</name>
    <dbReference type="NCBI Taxonomy" id="74873"/>
    <lineage>
        <taxon>Eukaryota</taxon>
        <taxon>Metazoa</taxon>
        <taxon>Ecdysozoa</taxon>
        <taxon>Arthropoda</taxon>
        <taxon>Hexapoda</taxon>
        <taxon>Insecta</taxon>
        <taxon>Pterygota</taxon>
        <taxon>Neoptera</taxon>
        <taxon>Endopterygota</taxon>
        <taxon>Diptera</taxon>
        <taxon>Nematocera</taxon>
        <taxon>Culicoidea</taxon>
        <taxon>Culicidae</taxon>
        <taxon>Anophelinae</taxon>
        <taxon>Anopheles</taxon>
    </lineage>
</organism>
<evidence type="ECO:0000256" key="1">
    <source>
        <dbReference type="SAM" id="MobiDB-lite"/>
    </source>
</evidence>
<evidence type="ECO:0000313" key="4">
    <source>
        <dbReference type="Proteomes" id="UP000030765"/>
    </source>
</evidence>
<keyword evidence="4" id="KW-1185">Reference proteome</keyword>
<proteinExistence type="predicted"/>
<evidence type="ECO:0000313" key="3">
    <source>
        <dbReference type="EnsemblMetazoa" id="ASIC021843-PA"/>
    </source>
</evidence>
<accession>A0A084WTR0</accession>
<dbReference type="EnsemblMetazoa" id="ASIC021843-RA">
    <property type="protein sequence ID" value="ASIC021843-PA"/>
    <property type="gene ID" value="ASIC021843"/>
</dbReference>
<name>A0A084WTR0_ANOSI</name>
<dbReference type="EMBL" id="KE525420">
    <property type="protein sequence ID" value="KFB53604.1"/>
    <property type="molecule type" value="Genomic_DNA"/>
</dbReference>
<dbReference type="VEuPathDB" id="VectorBase:ASIC021843"/>
<feature type="region of interest" description="Disordered" evidence="1">
    <location>
        <begin position="108"/>
        <end position="129"/>
    </location>
</feature>
<evidence type="ECO:0000313" key="2">
    <source>
        <dbReference type="EMBL" id="KFB53604.1"/>
    </source>
</evidence>
<reference evidence="2 4" key="1">
    <citation type="journal article" date="2014" name="BMC Genomics">
        <title>Genome sequence of Anopheles sinensis provides insight into genetics basis of mosquito competence for malaria parasites.</title>
        <authorList>
            <person name="Zhou D."/>
            <person name="Zhang D."/>
            <person name="Ding G."/>
            <person name="Shi L."/>
            <person name="Hou Q."/>
            <person name="Ye Y."/>
            <person name="Xu Y."/>
            <person name="Zhou H."/>
            <person name="Xiong C."/>
            <person name="Li S."/>
            <person name="Yu J."/>
            <person name="Hong S."/>
            <person name="Yu X."/>
            <person name="Zou P."/>
            <person name="Chen C."/>
            <person name="Chang X."/>
            <person name="Wang W."/>
            <person name="Lv Y."/>
            <person name="Sun Y."/>
            <person name="Ma L."/>
            <person name="Shen B."/>
            <person name="Zhu C."/>
        </authorList>
    </citation>
    <scope>NUCLEOTIDE SEQUENCE [LARGE SCALE GENOMIC DNA]</scope>
</reference>
<reference evidence="3" key="2">
    <citation type="submission" date="2020-05" db="UniProtKB">
        <authorList>
            <consortium name="EnsemblMetazoa"/>
        </authorList>
    </citation>
    <scope>IDENTIFICATION</scope>
</reference>
<sequence>MGNTCWDVQRAINYLRISPPSSDSGITTTTSVSLRGLSKKGGKYRSRCWRWWWLVQEQPGSRPSENLHPEESALVVCGRVVWFFAAGKLDPNRRPGIAAGIFGTLRLRHARPGKPSRARRDAPLPDREQ</sequence>
<feature type="compositionally biased region" description="Basic residues" evidence="1">
    <location>
        <begin position="108"/>
        <end position="117"/>
    </location>
</feature>
<dbReference type="AlphaFoldDB" id="A0A084WTR0"/>
<dbReference type="Proteomes" id="UP000030765">
    <property type="component" value="Unassembled WGS sequence"/>
</dbReference>
<dbReference type="EMBL" id="ATLV01026912">
    <property type="status" value="NOT_ANNOTATED_CDS"/>
    <property type="molecule type" value="Genomic_DNA"/>
</dbReference>